<comment type="subcellular location">
    <subcellularLocation>
        <location evidence="1">Nucleus</location>
    </subcellularLocation>
</comment>
<feature type="region of interest" description="Disordered" evidence="6">
    <location>
        <begin position="1494"/>
        <end position="1526"/>
    </location>
</feature>
<dbReference type="GO" id="GO:0003677">
    <property type="term" value="F:DNA binding"/>
    <property type="evidence" value="ECO:0007669"/>
    <property type="project" value="UniProtKB-KW"/>
</dbReference>
<feature type="compositionally biased region" description="Basic residues" evidence="6">
    <location>
        <begin position="1497"/>
        <end position="1509"/>
    </location>
</feature>
<comment type="caution">
    <text evidence="8">The sequence shown here is derived from an EMBL/GenBank/DDBJ whole genome shotgun (WGS) entry which is preliminary data.</text>
</comment>
<feature type="compositionally biased region" description="Basic and acidic residues" evidence="6">
    <location>
        <begin position="1788"/>
        <end position="1800"/>
    </location>
</feature>
<keyword evidence="2" id="KW-0597">Phosphoprotein</keyword>
<feature type="region of interest" description="Disordered" evidence="6">
    <location>
        <begin position="1952"/>
        <end position="1971"/>
    </location>
</feature>
<dbReference type="GO" id="GO:0006384">
    <property type="term" value="P:transcription initiation at RNA polymerase III promoter"/>
    <property type="evidence" value="ECO:0007669"/>
    <property type="project" value="InterPro"/>
</dbReference>
<feature type="region of interest" description="Disordered" evidence="6">
    <location>
        <begin position="692"/>
        <end position="714"/>
    </location>
</feature>
<evidence type="ECO:0000256" key="2">
    <source>
        <dbReference type="ARBA" id="ARBA00022553"/>
    </source>
</evidence>
<keyword evidence="3" id="KW-0238">DNA-binding</keyword>
<keyword evidence="5" id="KW-0539">Nucleus</keyword>
<evidence type="ECO:0000256" key="5">
    <source>
        <dbReference type="ARBA" id="ARBA00023242"/>
    </source>
</evidence>
<name>A0A9W7XJT2_9FUNG</name>
<evidence type="ECO:0000256" key="3">
    <source>
        <dbReference type="ARBA" id="ARBA00023125"/>
    </source>
</evidence>
<feature type="compositionally biased region" description="Polar residues" evidence="6">
    <location>
        <begin position="312"/>
        <end position="323"/>
    </location>
</feature>
<dbReference type="Pfam" id="PF04182">
    <property type="entry name" value="B-block_TFIIIC"/>
    <property type="match status" value="1"/>
</dbReference>
<proteinExistence type="predicted"/>
<dbReference type="PANTHER" id="PTHR15180">
    <property type="entry name" value="GENERAL TRANSCRIPTION FACTOR 3C POLYPEPTIDE 1"/>
    <property type="match status" value="1"/>
</dbReference>
<feature type="compositionally biased region" description="Low complexity" evidence="6">
    <location>
        <begin position="1771"/>
        <end position="1786"/>
    </location>
</feature>
<protein>
    <recommendedName>
        <fullName evidence="7">B-block binding subunit of TFIIIC domain-containing protein</fullName>
    </recommendedName>
</protein>
<evidence type="ECO:0000256" key="4">
    <source>
        <dbReference type="ARBA" id="ARBA00023163"/>
    </source>
</evidence>
<gene>
    <name evidence="8" type="ORF">LPJ64_003680</name>
</gene>
<dbReference type="PANTHER" id="PTHR15180:SF1">
    <property type="entry name" value="GENERAL TRANSCRIPTION FACTOR 3C POLYPEPTIDE 1"/>
    <property type="match status" value="1"/>
</dbReference>
<evidence type="ECO:0000313" key="9">
    <source>
        <dbReference type="Proteomes" id="UP001145021"/>
    </source>
</evidence>
<feature type="compositionally biased region" description="Basic and acidic residues" evidence="6">
    <location>
        <begin position="365"/>
        <end position="385"/>
    </location>
</feature>
<dbReference type="EMBL" id="JANBOH010000150">
    <property type="protein sequence ID" value="KAJ1644668.1"/>
    <property type="molecule type" value="Genomic_DNA"/>
</dbReference>
<accession>A0A9W7XJT2</accession>
<dbReference type="GO" id="GO:0000127">
    <property type="term" value="C:transcription factor TFIIIC complex"/>
    <property type="evidence" value="ECO:0007669"/>
    <property type="project" value="InterPro"/>
</dbReference>
<feature type="region of interest" description="Disordered" evidence="6">
    <location>
        <begin position="298"/>
        <end position="410"/>
    </location>
</feature>
<evidence type="ECO:0000256" key="6">
    <source>
        <dbReference type="SAM" id="MobiDB-lite"/>
    </source>
</evidence>
<evidence type="ECO:0000259" key="7">
    <source>
        <dbReference type="Pfam" id="PF04182"/>
    </source>
</evidence>
<feature type="region of interest" description="Disordered" evidence="6">
    <location>
        <begin position="737"/>
        <end position="766"/>
    </location>
</feature>
<dbReference type="GO" id="GO:0005634">
    <property type="term" value="C:nucleus"/>
    <property type="evidence" value="ECO:0007669"/>
    <property type="project" value="UniProtKB-SubCell"/>
</dbReference>
<dbReference type="InterPro" id="IPR007309">
    <property type="entry name" value="TFIIIC_Bblock-bd"/>
</dbReference>
<feature type="region of interest" description="Disordered" evidence="6">
    <location>
        <begin position="1771"/>
        <end position="1806"/>
    </location>
</feature>
<dbReference type="InterPro" id="IPR044210">
    <property type="entry name" value="Tfc3-like"/>
</dbReference>
<sequence>MDVITETLRREVALDCYQGTPLERVWAYVEMAQRELAEKNGLGADSVNVDDSFKSYIWPFILQMKSMVFFQDETVIYSASEMQQTTDKNFPQLTLTQAQQKYPRLSMRGTEAAINTELFGRVQGNRRILASEKAFLTLQLLARARAEGMTQVDLKNTLNVDARSMFHFIKILDLEGLVSKMAAFTNNGHTNLVLLRRFAQKEPEEEPAQGSVTNNDPDQQNTAIDKFEFLTSMVRKGLRKRISDILQQAETGVMVESDVIDAVKLDWCNLRERKYFHRVTRDLWESGCIEVLRLQVKDPEGPSSATTASSAVVLSNEETNQDQAQDHEENEDGDRSGDDEEIEEGAGADAEADEEEDNGNGDNDNENKDTAESVEKTTVKKEKMSSSESILEKKKRKREQTMEKNKRRKRELKRIRDRLREGYSFRRCLRFIKPYVPKRKERGRLGIPMQEQSAANQNHSRADNDEACHNTTVIDADLDADLDAEDDIDGDGDVDVDVDVEDDAIYDEDSDANVDSVDVEAIKEKEDVRYLLSKDEVHIGLSNIMPLETQIFRLIALSGRSGTVTKALQFILRENSHKLIARVLARLEKTPFVDAQSMLPGVLMDPIVNADKEYLITSVEEFVGREHRRRYFANPRAQAAIAALTSKHDVAPDSSVGAIEDTVAIVDRAVAQIQAQTQEIAGNALAPMFIDHSRRNTKENSGLDATSETRMDIDSIAENKDDISNKLSSESTAHINVNANDSANGSGNHHSHNHGNRNSEDTNEDANANAQTDMQISSYGQISDIVREAHERKMAINGVIRERVILDILERDKMFACDISMLSRLEKEVREFVLTNRNASEVTQSMVDSALKYTMDKRTLLRTVKAMAAQEKVWLHVLTSLPPTKALNKSRVESIVIARDVDPHGPLVDAFIAELCDRRYLRPMTSMIMPRKVSDEISVTRTEGAAQRDARYMVYAQNLLVARVVNNIGGHERWRRINRCENVANDSPWEPIAKRLYKVPLRIARICDLHAFLASALPTSVDGVTVFDNCSFRSSYFFSHLTLELYLRLCGGLSHLPFLHRYIRYGVLSSDLDSDDEGDDDSLTTSRVEEIEERLATPISKLPKTLHAAITTYVTRSRALIQPFVNALHYLRLLRPINTVAEVVSVDSHSDSRDSVAIPENSRVLSLGYQLVRYARVMSRESVVAKAAIPKFEDDRVFDILSAGGVGLYWDAVEKLHRNAEPKLPSSHPLGGIDHYRYWTRRLILSPLQIDCLKGFVNEEKKTTPLDDLDDLKQAAEAAGISIELARQYYRNALGKMTKVEIRRRNVHRRNLFIRERIRAAKEKAIAEGRLPAEKVKPQREVKRRPWTESESNLIALAYAVLRHHAHSHRHPFLLHNLAKLFPSRSHTVNPNEGVRGRWARLRRDQAYASMADTLYVVWKYVLRDAVESEALLDEPDLTDFDLQAATNYYRDILNQTSLEVLVERYADEINEDIEGGTEALLAGKWRLTRVVVDKRKAPRRPPRTRSSKKPTGSSSSGGQRGPRMPFTYRYRLPKTMVGHENRYLIASYTEPRGRGVRAYIDDDYPEDTYLEGISTKSHRQLAYTGMLVAHDSNSDLGDHFSQVTTLLNGSQLSRPDAIAQAAKSSVYPDCMSTLSPVQRTVDLDILVGKVNSLIIGNDAMEQVEDSIPVANDDTEVPDDQIVVVDSQSESQQPSTTSTASVASVVDPAEQYAHVAAMQAMLINLTLTPESEYQVTSGHNLLSTDEKSASTALQELSHNSVISRLTSMATTTGIGNNNNTNCNNNGDGDGKESSSDKDLDASATTGKSTVVVHETTGVLRVVLNDAPRIGQNSDGFDFNYTTAAQERNVPGRGISISEKFLLAISSTLPQGFTKKTVFDPSSATVSTSLVDGQLSAGEFSHLCRLISDGAVWLRHEYSMDPLDRVFGAFAGFKDQDAGNMLRFKVTATCRDQSRQAESNKHDSDNVSDQEKLPEEMLELAQRLVTCIVGFLGPLGASAYELKQLIARLADSVPAIPARLALWMSSESQIASLMRDLVTQGHLASAGSSDLRYVSTPMFKKHWAVHANSMEYLPYVGQNLGGSVNTEYTLGMLTSLVGHILDSPGVSQAVLMRRYYAPFVPRAEIVRYLQVLVDLGVICGQWDPESFGGTTTYRLASDYHLCLSKIHTGGGKNTEQFQTAAE</sequence>
<keyword evidence="9" id="KW-1185">Reference proteome</keyword>
<dbReference type="GO" id="GO:0042791">
    <property type="term" value="P:5S class rRNA transcription by RNA polymerase III"/>
    <property type="evidence" value="ECO:0007669"/>
    <property type="project" value="TreeGrafter"/>
</dbReference>
<feature type="compositionally biased region" description="Acidic residues" evidence="6">
    <location>
        <begin position="328"/>
        <end position="359"/>
    </location>
</feature>
<keyword evidence="4" id="KW-0804">Transcription</keyword>
<dbReference type="Proteomes" id="UP001145021">
    <property type="component" value="Unassembled WGS sequence"/>
</dbReference>
<feature type="domain" description="B-block binding subunit of TFIIIC" evidence="7">
    <location>
        <begin position="133"/>
        <end position="200"/>
    </location>
</feature>
<evidence type="ECO:0000256" key="1">
    <source>
        <dbReference type="ARBA" id="ARBA00004123"/>
    </source>
</evidence>
<evidence type="ECO:0000313" key="8">
    <source>
        <dbReference type="EMBL" id="KAJ1644668.1"/>
    </source>
</evidence>
<organism evidence="8 9">
    <name type="scientific">Coemansia asiatica</name>
    <dbReference type="NCBI Taxonomy" id="1052880"/>
    <lineage>
        <taxon>Eukaryota</taxon>
        <taxon>Fungi</taxon>
        <taxon>Fungi incertae sedis</taxon>
        <taxon>Zoopagomycota</taxon>
        <taxon>Kickxellomycotina</taxon>
        <taxon>Kickxellomycetes</taxon>
        <taxon>Kickxellales</taxon>
        <taxon>Kickxellaceae</taxon>
        <taxon>Coemansia</taxon>
    </lineage>
</organism>
<reference evidence="8" key="1">
    <citation type="submission" date="2022-07" db="EMBL/GenBank/DDBJ databases">
        <title>Phylogenomic reconstructions and comparative analyses of Kickxellomycotina fungi.</title>
        <authorList>
            <person name="Reynolds N.K."/>
            <person name="Stajich J.E."/>
            <person name="Barry K."/>
            <person name="Grigoriev I.V."/>
            <person name="Crous P."/>
            <person name="Smith M.E."/>
        </authorList>
    </citation>
    <scope>NUCLEOTIDE SEQUENCE</scope>
    <source>
        <strain evidence="8">NBRC 105413</strain>
    </source>
</reference>